<evidence type="ECO:0000313" key="1">
    <source>
        <dbReference type="EMBL" id="GAH52939.1"/>
    </source>
</evidence>
<protein>
    <submittedName>
        <fullName evidence="1">Uncharacterized protein</fullName>
    </submittedName>
</protein>
<proteinExistence type="predicted"/>
<reference evidence="1" key="1">
    <citation type="journal article" date="2014" name="Front. Microbiol.">
        <title>High frequency of phylogenetically diverse reductive dehalogenase-homologous genes in deep subseafloor sedimentary metagenomes.</title>
        <authorList>
            <person name="Kawai M."/>
            <person name="Futagami T."/>
            <person name="Toyoda A."/>
            <person name="Takaki Y."/>
            <person name="Nishi S."/>
            <person name="Hori S."/>
            <person name="Arai W."/>
            <person name="Tsubouchi T."/>
            <person name="Morono Y."/>
            <person name="Uchiyama I."/>
            <person name="Ito T."/>
            <person name="Fujiyama A."/>
            <person name="Inagaki F."/>
            <person name="Takami H."/>
        </authorList>
    </citation>
    <scope>NUCLEOTIDE SEQUENCE</scope>
    <source>
        <strain evidence="1">Expedition CK06-06</strain>
    </source>
</reference>
<name>X1HGJ0_9ZZZZ</name>
<sequence length="82" mass="10025">MITLNQLEKKYKKRISKKFKIAIEKYINDDYVQSVLKKAMRYELEDKDRDFLYEVGHHNSKQFPYLYYLAAIYITPYSTIIF</sequence>
<gene>
    <name evidence="1" type="ORF">S03H2_30008</name>
</gene>
<organism evidence="1">
    <name type="scientific">marine sediment metagenome</name>
    <dbReference type="NCBI Taxonomy" id="412755"/>
    <lineage>
        <taxon>unclassified sequences</taxon>
        <taxon>metagenomes</taxon>
        <taxon>ecological metagenomes</taxon>
    </lineage>
</organism>
<comment type="caution">
    <text evidence="1">The sequence shown here is derived from an EMBL/GenBank/DDBJ whole genome shotgun (WGS) entry which is preliminary data.</text>
</comment>
<dbReference type="AlphaFoldDB" id="X1HGJ0"/>
<dbReference type="EMBL" id="BARU01018138">
    <property type="protein sequence ID" value="GAH52939.1"/>
    <property type="molecule type" value="Genomic_DNA"/>
</dbReference>
<accession>X1HGJ0</accession>